<dbReference type="PROSITE" id="PS51897">
    <property type="entry name" value="ANNEXIN_2"/>
    <property type="match status" value="4"/>
</dbReference>
<keyword evidence="5" id="KW-1185">Reference proteome</keyword>
<evidence type="ECO:0000256" key="3">
    <source>
        <dbReference type="ARBA" id="ARBA00023216"/>
    </source>
</evidence>
<dbReference type="Pfam" id="PF00191">
    <property type="entry name" value="Annexin"/>
    <property type="match status" value="4"/>
</dbReference>
<comment type="similarity">
    <text evidence="1">Belongs to the annexin family.</text>
</comment>
<dbReference type="SUPFAM" id="SSF47874">
    <property type="entry name" value="Annexin"/>
    <property type="match status" value="1"/>
</dbReference>
<evidence type="ECO:0000313" key="4">
    <source>
        <dbReference type="EMBL" id="KAF5830894.1"/>
    </source>
</evidence>
<dbReference type="Proteomes" id="UP000815325">
    <property type="component" value="Unassembled WGS sequence"/>
</dbReference>
<sequence>MTLTSNSPFDASYDANQLRKAMKGLGTDDNVLVHILATRSNEELQAVREAYASEIERDLVEDVTSETSGDYRRACLGALLSKHEFDAMNLHNAMKGLGTDENAMIEILAHATWEDVEGIKEAYLARYGSTLDNDIEGDTSGFTENFFRCLINSPRDAGNPEEIDRDVIELYHAGAAKWGTDESAFIEIVTKHDNEYVAALNVAYGRRFGDTLLAAVQSEMSGWLYKGLKAMLTPHDEYFAHALFKAMDGAGTSDSTLLRILPSKRDRLVEINNRFMNMYDKDLKHRIKEEVSGKYAEILLNNILRVC</sequence>
<comment type="caution">
    <text evidence="4">The sequence shown here is derived from an EMBL/GenBank/DDBJ whole genome shotgun (WGS) entry which is preliminary data.</text>
</comment>
<dbReference type="InterPro" id="IPR018502">
    <property type="entry name" value="Annexin_repeat"/>
</dbReference>
<dbReference type="PANTHER" id="PTHR10502:SF102">
    <property type="entry name" value="ANNEXIN B11"/>
    <property type="match status" value="1"/>
</dbReference>
<gene>
    <name evidence="4" type="ORF">DUNSADRAFT_13904</name>
</gene>
<dbReference type="InterPro" id="IPR001464">
    <property type="entry name" value="Annexin"/>
</dbReference>
<dbReference type="EMBL" id="MU069996">
    <property type="protein sequence ID" value="KAF5830894.1"/>
    <property type="molecule type" value="Genomic_DNA"/>
</dbReference>
<keyword evidence="2" id="KW-0677">Repeat</keyword>
<dbReference type="InterPro" id="IPR037104">
    <property type="entry name" value="Annexin_sf"/>
</dbReference>
<evidence type="ECO:0000256" key="2">
    <source>
        <dbReference type="ARBA" id="ARBA00022737"/>
    </source>
</evidence>
<keyword evidence="3" id="KW-0041">Annexin</keyword>
<dbReference type="Gene3D" id="1.10.220.10">
    <property type="entry name" value="Annexin"/>
    <property type="match status" value="4"/>
</dbReference>
<name>A0ABQ7G8F1_DUNSA</name>
<reference evidence="4" key="1">
    <citation type="submission" date="2017-08" db="EMBL/GenBank/DDBJ databases">
        <authorList>
            <person name="Polle J.E."/>
            <person name="Barry K."/>
            <person name="Cushman J."/>
            <person name="Schmutz J."/>
            <person name="Tran D."/>
            <person name="Hathwaick L.T."/>
            <person name="Yim W.C."/>
            <person name="Jenkins J."/>
            <person name="Mckie-Krisberg Z.M."/>
            <person name="Prochnik S."/>
            <person name="Lindquist E."/>
            <person name="Dockter R.B."/>
            <person name="Adam C."/>
            <person name="Molina H."/>
            <person name="Bunkerborg J."/>
            <person name="Jin E."/>
            <person name="Buchheim M."/>
            <person name="Magnuson J."/>
        </authorList>
    </citation>
    <scope>NUCLEOTIDE SEQUENCE</scope>
    <source>
        <strain evidence="4">CCAP 19/18</strain>
    </source>
</reference>
<evidence type="ECO:0000256" key="1">
    <source>
        <dbReference type="ARBA" id="ARBA00007831"/>
    </source>
</evidence>
<evidence type="ECO:0000313" key="5">
    <source>
        <dbReference type="Proteomes" id="UP000815325"/>
    </source>
</evidence>
<dbReference type="SMART" id="SM00335">
    <property type="entry name" value="ANX"/>
    <property type="match status" value="4"/>
</dbReference>
<accession>A0ABQ7G8F1</accession>
<dbReference type="PRINTS" id="PR00196">
    <property type="entry name" value="ANNEXIN"/>
</dbReference>
<protein>
    <recommendedName>
        <fullName evidence="6">Annexin</fullName>
    </recommendedName>
</protein>
<proteinExistence type="inferred from homology"/>
<organism evidence="4 5">
    <name type="scientific">Dunaliella salina</name>
    <name type="common">Green alga</name>
    <name type="synonym">Protococcus salinus</name>
    <dbReference type="NCBI Taxonomy" id="3046"/>
    <lineage>
        <taxon>Eukaryota</taxon>
        <taxon>Viridiplantae</taxon>
        <taxon>Chlorophyta</taxon>
        <taxon>core chlorophytes</taxon>
        <taxon>Chlorophyceae</taxon>
        <taxon>CS clade</taxon>
        <taxon>Chlamydomonadales</taxon>
        <taxon>Dunaliellaceae</taxon>
        <taxon>Dunaliella</taxon>
    </lineage>
</organism>
<evidence type="ECO:0008006" key="6">
    <source>
        <dbReference type="Google" id="ProtNLM"/>
    </source>
</evidence>
<dbReference type="PANTHER" id="PTHR10502">
    <property type="entry name" value="ANNEXIN"/>
    <property type="match status" value="1"/>
</dbReference>